<dbReference type="GO" id="GO:0016779">
    <property type="term" value="F:nucleotidyltransferase activity"/>
    <property type="evidence" value="ECO:0007669"/>
    <property type="project" value="UniProtKB-UniRule"/>
</dbReference>
<comment type="similarity">
    <text evidence="6">Belongs to the DarT ADP-ribosyltransferase family.</text>
</comment>
<dbReference type="Proteomes" id="UP000218965">
    <property type="component" value="Chromosome"/>
</dbReference>
<feature type="compositionally biased region" description="Low complexity" evidence="7">
    <location>
        <begin position="28"/>
        <end position="37"/>
    </location>
</feature>
<keyword evidence="5 6" id="KW-0238">DNA-binding</keyword>
<evidence type="ECO:0000259" key="8">
    <source>
        <dbReference type="PROSITE" id="PS52018"/>
    </source>
</evidence>
<feature type="binding site" evidence="6">
    <location>
        <position position="72"/>
    </location>
    <ligand>
        <name>NAD(+)</name>
        <dbReference type="ChEBI" id="CHEBI:57540"/>
    </ligand>
</feature>
<feature type="active site" evidence="6">
    <location>
        <position position="202"/>
    </location>
</feature>
<accession>A0A0U4WY72</accession>
<evidence type="ECO:0000256" key="7">
    <source>
        <dbReference type="SAM" id="MobiDB-lite"/>
    </source>
</evidence>
<evidence type="ECO:0000256" key="4">
    <source>
        <dbReference type="ARBA" id="ARBA00022695"/>
    </source>
</evidence>
<evidence type="ECO:0000256" key="2">
    <source>
        <dbReference type="ARBA" id="ARBA00022676"/>
    </source>
</evidence>
<sequence length="254" mass="26484">MDECIHGFEPGMCASCFPAPEPEKQAPARRASAKPASLRTPKADASGRVAPVKAPNLPQRIFHVTHVDNLAGILGDGAIKPSSAAEPAVKLGSEITDELRRTASATNAASVADCVAFSLSPQATWWGEVQQGAAGPTWSEQARHATITDFVVLGVPVAAVEDRLVVTDGDAAAMVTTISTPDTVRRMLARAAGDPAVLQAAEALIPGEVALDAVALVAVANDKRRAEVRGLLAEAGVNAKVVVYPPWFVALEWE</sequence>
<keyword evidence="3 6" id="KW-0808">Transferase</keyword>
<reference evidence="10" key="1">
    <citation type="submission" date="2015-12" db="EMBL/GenBank/DDBJ databases">
        <authorList>
            <person name="Shamseldin A."/>
            <person name="Moawad H."/>
            <person name="Abd El-Rahim W.M."/>
            <person name="Sadowsky M.J."/>
        </authorList>
    </citation>
    <scope>NUCLEOTIDE SEQUENCE [LARGE SCALE GENOMIC DNA]</scope>
    <source>
        <strain evidence="10">JAM AC0309</strain>
    </source>
</reference>
<dbReference type="GO" id="GO:0016757">
    <property type="term" value="F:glycosyltransferase activity"/>
    <property type="evidence" value="ECO:0007669"/>
    <property type="project" value="UniProtKB-UniRule"/>
</dbReference>
<dbReference type="OrthoDB" id="9813972at2"/>
<evidence type="ECO:0000256" key="1">
    <source>
        <dbReference type="ARBA" id="ARBA00022649"/>
    </source>
</evidence>
<keyword evidence="4 6" id="KW-0548">Nucleotidyltransferase</keyword>
<comment type="catalytic activity">
    <reaction evidence="6">
        <text>a thymidine in DNA + NAD(+) = an N-(ADP-alpha-D-ribosyl)-thymidine in DNA + nicotinamide + H(+)</text>
        <dbReference type="Rhea" id="RHEA:71651"/>
        <dbReference type="Rhea" id="RHEA-COMP:13556"/>
        <dbReference type="Rhea" id="RHEA-COMP:18051"/>
        <dbReference type="ChEBI" id="CHEBI:15378"/>
        <dbReference type="ChEBI" id="CHEBI:17154"/>
        <dbReference type="ChEBI" id="CHEBI:57540"/>
        <dbReference type="ChEBI" id="CHEBI:137386"/>
        <dbReference type="ChEBI" id="CHEBI:191199"/>
    </reaction>
</comment>
<feature type="binding site" evidence="6">
    <location>
        <position position="100"/>
    </location>
    <ligand>
        <name>NAD(+)</name>
        <dbReference type="ChEBI" id="CHEBI:57540"/>
    </ligand>
</feature>
<gene>
    <name evidence="9" type="ORF">MalAC0309_1767</name>
</gene>
<dbReference type="RefSeq" id="WP_096421928.1">
    <property type="nucleotide sequence ID" value="NZ_AP017315.1"/>
</dbReference>
<dbReference type="AlphaFoldDB" id="A0A0U4WY72"/>
<evidence type="ECO:0000256" key="3">
    <source>
        <dbReference type="ARBA" id="ARBA00022679"/>
    </source>
</evidence>
<dbReference type="EMBL" id="AP017315">
    <property type="protein sequence ID" value="BAU32615.1"/>
    <property type="molecule type" value="Genomic_DNA"/>
</dbReference>
<dbReference type="GO" id="GO:0003677">
    <property type="term" value="F:DNA binding"/>
    <property type="evidence" value="ECO:0007669"/>
    <property type="project" value="UniProtKB-UniRule"/>
</dbReference>
<dbReference type="Pfam" id="PF14487">
    <property type="entry name" value="DarT"/>
    <property type="match status" value="2"/>
</dbReference>
<evidence type="ECO:0000313" key="9">
    <source>
        <dbReference type="EMBL" id="BAU32615.1"/>
    </source>
</evidence>
<keyword evidence="1 6" id="KW-1277">Toxin-antitoxin system</keyword>
<evidence type="ECO:0000256" key="6">
    <source>
        <dbReference type="PROSITE-ProRule" id="PRU01362"/>
    </source>
</evidence>
<evidence type="ECO:0000313" key="10">
    <source>
        <dbReference type="Proteomes" id="UP000218965"/>
    </source>
</evidence>
<name>A0A0U4WY72_9MICO</name>
<dbReference type="KEGG" id="malk:MalAC0309_1767"/>
<proteinExistence type="inferred from homology"/>
<reference evidence="9 10" key="2">
    <citation type="submission" date="2016-01" db="EMBL/GenBank/DDBJ databases">
        <title>Microcella alkaliphila JAM AC0309 whole genome shotgun sequence.</title>
        <authorList>
            <person name="Kurata A."/>
            <person name="Hirose Y."/>
            <person name="Kishimoto N."/>
            <person name="Kobayashi T."/>
        </authorList>
    </citation>
    <scope>NUCLEOTIDE SEQUENCE [LARGE SCALE GENOMIC DNA]</scope>
    <source>
        <strain evidence="9 10">JAM AC0309</strain>
    </source>
</reference>
<dbReference type="InterPro" id="IPR029494">
    <property type="entry name" value="DarT"/>
</dbReference>
<feature type="domain" description="DarT" evidence="8">
    <location>
        <begin position="59"/>
        <end position="249"/>
    </location>
</feature>
<comment type="caution">
    <text evidence="6">Lacks conserved residue(s) required for the propagation of feature annotation.</text>
</comment>
<organism evidence="9 10">
    <name type="scientific">Microcella alkaliphila</name>
    <dbReference type="NCBI Taxonomy" id="279828"/>
    <lineage>
        <taxon>Bacteria</taxon>
        <taxon>Bacillati</taxon>
        <taxon>Actinomycetota</taxon>
        <taxon>Actinomycetes</taxon>
        <taxon>Micrococcales</taxon>
        <taxon>Microbacteriaceae</taxon>
        <taxon>Microcella</taxon>
    </lineage>
</organism>
<evidence type="ECO:0000256" key="5">
    <source>
        <dbReference type="ARBA" id="ARBA00023125"/>
    </source>
</evidence>
<protein>
    <recommendedName>
        <fullName evidence="8">DarT domain-containing protein</fullName>
    </recommendedName>
</protein>
<feature type="active site" description="Proton acceptor" evidence="6">
    <location>
        <position position="100"/>
    </location>
</feature>
<dbReference type="PROSITE" id="PS52018">
    <property type="entry name" value="DART"/>
    <property type="match status" value="1"/>
</dbReference>
<feature type="region of interest" description="Disordered" evidence="7">
    <location>
        <begin position="21"/>
        <end position="50"/>
    </location>
</feature>
<feature type="binding site" evidence="6">
    <location>
        <begin position="63"/>
        <end position="65"/>
    </location>
    <ligand>
        <name>NAD(+)</name>
        <dbReference type="ChEBI" id="CHEBI:57540"/>
    </ligand>
</feature>
<keyword evidence="2 6" id="KW-0328">Glycosyltransferase</keyword>